<gene>
    <name evidence="2" type="ORF">NECHADRAFT_76197</name>
</gene>
<feature type="compositionally biased region" description="Polar residues" evidence="1">
    <location>
        <begin position="1"/>
        <end position="10"/>
    </location>
</feature>
<feature type="compositionally biased region" description="Basic residues" evidence="1">
    <location>
        <begin position="551"/>
        <end position="560"/>
    </location>
</feature>
<feature type="compositionally biased region" description="Polar residues" evidence="1">
    <location>
        <begin position="33"/>
        <end position="43"/>
    </location>
</feature>
<proteinExistence type="predicted"/>
<feature type="compositionally biased region" description="Low complexity" evidence="1">
    <location>
        <begin position="421"/>
        <end position="430"/>
    </location>
</feature>
<feature type="region of interest" description="Disordered" evidence="1">
    <location>
        <begin position="285"/>
        <end position="307"/>
    </location>
</feature>
<dbReference type="KEGG" id="nhe:NECHADRAFT_76197"/>
<dbReference type="InParanoid" id="C7Z6S5"/>
<evidence type="ECO:0000313" key="3">
    <source>
        <dbReference type="Proteomes" id="UP000005206"/>
    </source>
</evidence>
<protein>
    <submittedName>
        <fullName evidence="2">Uncharacterized protein</fullName>
    </submittedName>
</protein>
<dbReference type="VEuPathDB" id="FungiDB:NECHADRAFT_76197"/>
<sequence>MTMSSFLSNTPSPPGLESPQQQPIDPKQPGPAETTQSPVSSAQANDRFAWIQHWRRTHGSSACHQFHTQARWEQDKLEHQRSYMGRRRQTQPWDDSFNIRGNAYNNVRNSWIEQGIWRKVWDEPWAKERDVGLFDQSPHSLKPEPTKSQPGSRWGHEDGGPPPDKEFERDPYRTIYAPRARLGGMSLDEKWYVEGSIPGPDFPVPKPRARNSEASRPYRQFLYQIAKEREWIKDEMDFHRAFRPYNLDLDSMAYKTVKHNWIWGRIWKPEWDKLPGSTWAHEDPLQEQDREGPVGTVDKSSEQPSTVIHRPYKRVSEIVDDCAKIPLSQRRDPFTQELLYPEVIPGSSDDVIEAIPGGAISGQALDFTYQPAIADGTNNLDQASKDQKGTTNSPQGETRGSEDGSLFGPTLRPQVQIQPPGSHGESSKSGGKQKRARRQSDELDEQPPKRPKHTHQHSVPSSREVPGPAGTDNEALTPRDVITKGKQVAEGEALGAVSNPRRPSPGITEGGGQRASTAAAEQQGGEWSFGPPRPGKRSRPRQADQNDTPRIAKRQKKNGKHGRDTERSLPRSPQSSNTTLQTFYDFNDGYG</sequence>
<keyword evidence="3" id="KW-1185">Reference proteome</keyword>
<dbReference type="AlphaFoldDB" id="C7Z6S5"/>
<feature type="region of interest" description="Disordered" evidence="1">
    <location>
        <begin position="1"/>
        <end position="43"/>
    </location>
</feature>
<feature type="compositionally biased region" description="Polar residues" evidence="1">
    <location>
        <begin position="389"/>
        <end position="398"/>
    </location>
</feature>
<feature type="region of interest" description="Disordered" evidence="1">
    <location>
        <begin position="376"/>
        <end position="591"/>
    </location>
</feature>
<reference evidence="2 3" key="1">
    <citation type="journal article" date="2009" name="PLoS Genet.">
        <title>The genome of Nectria haematococca: contribution of supernumerary chromosomes to gene expansion.</title>
        <authorList>
            <person name="Coleman J.J."/>
            <person name="Rounsley S.D."/>
            <person name="Rodriguez-Carres M."/>
            <person name="Kuo A."/>
            <person name="Wasmann C.C."/>
            <person name="Grimwood J."/>
            <person name="Schmutz J."/>
            <person name="Taga M."/>
            <person name="White G.J."/>
            <person name="Zhou S."/>
            <person name="Schwartz D.C."/>
            <person name="Freitag M."/>
            <person name="Ma L.J."/>
            <person name="Danchin E.G."/>
            <person name="Henrissat B."/>
            <person name="Coutinho P.M."/>
            <person name="Nelson D.R."/>
            <person name="Straney D."/>
            <person name="Napoli C.A."/>
            <person name="Barker B.M."/>
            <person name="Gribskov M."/>
            <person name="Rep M."/>
            <person name="Kroken S."/>
            <person name="Molnar I."/>
            <person name="Rensing C."/>
            <person name="Kennell J.C."/>
            <person name="Zamora J."/>
            <person name="Farman M.L."/>
            <person name="Selker E.U."/>
            <person name="Salamov A."/>
            <person name="Shapiro H."/>
            <person name="Pangilinan J."/>
            <person name="Lindquist E."/>
            <person name="Lamers C."/>
            <person name="Grigoriev I.V."/>
            <person name="Geiser D.M."/>
            <person name="Covert S.F."/>
            <person name="Temporini E."/>
            <person name="Vanetten H.D."/>
        </authorList>
    </citation>
    <scope>NUCLEOTIDE SEQUENCE [LARGE SCALE GENOMIC DNA]</scope>
    <source>
        <strain evidence="3">ATCC MYA-4622 / CBS 123669 / FGSC 9596 / NRRL 45880 / 77-13-4</strain>
    </source>
</reference>
<dbReference type="OrthoDB" id="5401786at2759"/>
<dbReference type="OMA" id="INTQAYE"/>
<feature type="compositionally biased region" description="Polar residues" evidence="1">
    <location>
        <begin position="571"/>
        <end position="584"/>
    </location>
</feature>
<organism evidence="2 3">
    <name type="scientific">Fusarium vanettenii (strain ATCC MYA-4622 / CBS 123669 / FGSC 9596 / NRRL 45880 / 77-13-4)</name>
    <name type="common">Fusarium solani subsp. pisi</name>
    <dbReference type="NCBI Taxonomy" id="660122"/>
    <lineage>
        <taxon>Eukaryota</taxon>
        <taxon>Fungi</taxon>
        <taxon>Dikarya</taxon>
        <taxon>Ascomycota</taxon>
        <taxon>Pezizomycotina</taxon>
        <taxon>Sordariomycetes</taxon>
        <taxon>Hypocreomycetidae</taxon>
        <taxon>Hypocreales</taxon>
        <taxon>Nectriaceae</taxon>
        <taxon>Fusarium</taxon>
        <taxon>Fusarium solani species complex</taxon>
        <taxon>Fusarium vanettenii</taxon>
    </lineage>
</organism>
<feature type="region of interest" description="Disordered" evidence="1">
    <location>
        <begin position="133"/>
        <end position="169"/>
    </location>
</feature>
<dbReference type="RefSeq" id="XP_003046460.1">
    <property type="nucleotide sequence ID" value="XM_003046414.1"/>
</dbReference>
<dbReference type="EMBL" id="GG698910">
    <property type="protein sequence ID" value="EEU40747.1"/>
    <property type="molecule type" value="Genomic_DNA"/>
</dbReference>
<feature type="compositionally biased region" description="Basic and acidic residues" evidence="1">
    <location>
        <begin position="154"/>
        <end position="169"/>
    </location>
</feature>
<evidence type="ECO:0000256" key="1">
    <source>
        <dbReference type="SAM" id="MobiDB-lite"/>
    </source>
</evidence>
<dbReference type="HOGENOM" id="CLU_495293_0_0_1"/>
<accession>C7Z6S5</accession>
<dbReference type="Proteomes" id="UP000005206">
    <property type="component" value="Chromosome 2"/>
</dbReference>
<dbReference type="STRING" id="660122.C7Z6S5"/>
<dbReference type="GeneID" id="9668802"/>
<evidence type="ECO:0000313" key="2">
    <source>
        <dbReference type="EMBL" id="EEU40747.1"/>
    </source>
</evidence>
<name>C7Z6S5_FUSV7</name>